<name>A0A7J0EII9_9ERIC</name>
<accession>A0A7J0EII9</accession>
<dbReference type="InterPro" id="IPR006511">
    <property type="entry name" value="SHI_C"/>
</dbReference>
<dbReference type="Pfam" id="PF05142">
    <property type="entry name" value="DUF702"/>
    <property type="match status" value="1"/>
</dbReference>
<organism evidence="1 2">
    <name type="scientific">Actinidia rufa</name>
    <dbReference type="NCBI Taxonomy" id="165716"/>
    <lineage>
        <taxon>Eukaryota</taxon>
        <taxon>Viridiplantae</taxon>
        <taxon>Streptophyta</taxon>
        <taxon>Embryophyta</taxon>
        <taxon>Tracheophyta</taxon>
        <taxon>Spermatophyta</taxon>
        <taxon>Magnoliopsida</taxon>
        <taxon>eudicotyledons</taxon>
        <taxon>Gunneridae</taxon>
        <taxon>Pentapetalae</taxon>
        <taxon>asterids</taxon>
        <taxon>Ericales</taxon>
        <taxon>Actinidiaceae</taxon>
        <taxon>Actinidia</taxon>
    </lineage>
</organism>
<dbReference type="PANTHER" id="PTHR31604:SF2">
    <property type="entry name" value="PROTEIN SHI RELATED SEQUENCE 7"/>
    <property type="match status" value="1"/>
</dbReference>
<dbReference type="EMBL" id="BJWL01000004">
    <property type="protein sequence ID" value="GFY86112.1"/>
    <property type="molecule type" value="Genomic_DNA"/>
</dbReference>
<sequence>MLWIFLSGVEDVWVFLSRWETRKKYNHEQLVSAEKRRDLQQEFRAMATVLQSPPAAKLHQLQEKDLAGPSSDEQYRSRAMRQGGGGVNCQDCGNQAKEGLSVFEVQDVLQEPRVRVPDPRLEVGHFPVQYNSEAVFRCVRVSSTDDADHDQLAYQTAVNIGGHVFKGILYDQGPYGGGESSSRGGGGGGQPLSLTTAVTTATTAATTSYHQGVNMLDPSLYSAPLNAFMAGTQFFPPPRP</sequence>
<dbReference type="AlphaFoldDB" id="A0A7J0EII9"/>
<reference evidence="1 2" key="1">
    <citation type="submission" date="2019-07" db="EMBL/GenBank/DDBJ databases">
        <title>De Novo Assembly of kiwifruit Actinidia rufa.</title>
        <authorList>
            <person name="Sugita-Konishi S."/>
            <person name="Sato K."/>
            <person name="Mori E."/>
            <person name="Abe Y."/>
            <person name="Kisaki G."/>
            <person name="Hamano K."/>
            <person name="Suezawa K."/>
            <person name="Otani M."/>
            <person name="Fukuda T."/>
            <person name="Manabe T."/>
            <person name="Gomi K."/>
            <person name="Tabuchi M."/>
            <person name="Akimitsu K."/>
            <person name="Kataoka I."/>
        </authorList>
    </citation>
    <scope>NUCLEOTIDE SEQUENCE [LARGE SCALE GENOMIC DNA]</scope>
    <source>
        <strain evidence="2">cv. Fuchu</strain>
    </source>
</reference>
<dbReference type="GO" id="GO:0003700">
    <property type="term" value="F:DNA-binding transcription factor activity"/>
    <property type="evidence" value="ECO:0007669"/>
    <property type="project" value="InterPro"/>
</dbReference>
<dbReference type="GO" id="GO:0005634">
    <property type="term" value="C:nucleus"/>
    <property type="evidence" value="ECO:0007669"/>
    <property type="project" value="TreeGrafter"/>
</dbReference>
<proteinExistence type="predicted"/>
<protein>
    <submittedName>
        <fullName evidence="1">Uncharacterized protein</fullName>
    </submittedName>
</protein>
<dbReference type="NCBIfam" id="TIGR01624">
    <property type="entry name" value="LRP1_Cterm"/>
    <property type="match status" value="1"/>
</dbReference>
<comment type="caution">
    <text evidence="1">The sequence shown here is derived from an EMBL/GenBank/DDBJ whole genome shotgun (WGS) entry which is preliminary data.</text>
</comment>
<evidence type="ECO:0000313" key="2">
    <source>
        <dbReference type="Proteomes" id="UP000585474"/>
    </source>
</evidence>
<dbReference type="GO" id="GO:0045893">
    <property type="term" value="P:positive regulation of DNA-templated transcription"/>
    <property type="evidence" value="ECO:0007669"/>
    <property type="project" value="TreeGrafter"/>
</dbReference>
<evidence type="ECO:0000313" key="1">
    <source>
        <dbReference type="EMBL" id="GFY86112.1"/>
    </source>
</evidence>
<gene>
    <name evidence="1" type="ORF">Acr_04g0008500</name>
</gene>
<keyword evidence="2" id="KW-1185">Reference proteome</keyword>
<dbReference type="InterPro" id="IPR007818">
    <property type="entry name" value="SHI"/>
</dbReference>
<dbReference type="Proteomes" id="UP000585474">
    <property type="component" value="Unassembled WGS sequence"/>
</dbReference>
<dbReference type="PANTHER" id="PTHR31604">
    <property type="entry name" value="PROTEIN LATERAL ROOT PRIMORDIUM 1"/>
    <property type="match status" value="1"/>
</dbReference>
<dbReference type="OrthoDB" id="692274at2759"/>
<dbReference type="GO" id="GO:0003677">
    <property type="term" value="F:DNA binding"/>
    <property type="evidence" value="ECO:0007669"/>
    <property type="project" value="TreeGrafter"/>
</dbReference>